<evidence type="ECO:0000256" key="1">
    <source>
        <dbReference type="HAMAP-Rule" id="MF_01187"/>
    </source>
</evidence>
<gene>
    <name evidence="2" type="ORF">CH333_09085</name>
</gene>
<protein>
    <recommendedName>
        <fullName evidence="1">UPF0434 protein CH333_09085</fullName>
    </recommendedName>
</protein>
<accession>A0A235BPX8</accession>
<comment type="caution">
    <text evidence="2">The sequence shown here is derived from an EMBL/GenBank/DDBJ whole genome shotgun (WGS) entry which is preliminary data.</text>
</comment>
<dbReference type="SUPFAM" id="SSF158997">
    <property type="entry name" value="Trm112p-like"/>
    <property type="match status" value="1"/>
</dbReference>
<evidence type="ECO:0000313" key="3">
    <source>
        <dbReference type="Proteomes" id="UP000215215"/>
    </source>
</evidence>
<keyword evidence="2" id="KW-0808">Transferase</keyword>
<dbReference type="Pfam" id="PF03966">
    <property type="entry name" value="Trm112p"/>
    <property type="match status" value="1"/>
</dbReference>
<comment type="similarity">
    <text evidence="1">Belongs to the UPF0434 family.</text>
</comment>
<dbReference type="GO" id="GO:0016301">
    <property type="term" value="F:kinase activity"/>
    <property type="evidence" value="ECO:0007669"/>
    <property type="project" value="UniProtKB-KW"/>
</dbReference>
<reference evidence="2 3" key="1">
    <citation type="submission" date="2017-07" db="EMBL/GenBank/DDBJ databases">
        <title>Recovery of genomes from metagenomes via a dereplication, aggregation, and scoring strategy.</title>
        <authorList>
            <person name="Sieber C.M."/>
            <person name="Probst A.J."/>
            <person name="Sharrar A."/>
            <person name="Thomas B.C."/>
            <person name="Hess M."/>
            <person name="Tringe S.G."/>
            <person name="Banfield J.F."/>
        </authorList>
    </citation>
    <scope>NUCLEOTIDE SEQUENCE [LARGE SCALE GENOMIC DNA]</scope>
    <source>
        <strain evidence="2">JGI_Cruoil_03_44_89</strain>
    </source>
</reference>
<dbReference type="AlphaFoldDB" id="A0A235BPX8"/>
<dbReference type="PANTHER" id="PTHR33505">
    <property type="entry name" value="ZGC:162634"/>
    <property type="match status" value="1"/>
</dbReference>
<name>A0A235BPX8_UNCW3</name>
<dbReference type="EMBL" id="NOZQ01000208">
    <property type="protein sequence ID" value="OYD14059.1"/>
    <property type="molecule type" value="Genomic_DNA"/>
</dbReference>
<dbReference type="InterPro" id="IPR005651">
    <property type="entry name" value="Trm112-like"/>
</dbReference>
<dbReference type="GO" id="GO:0005829">
    <property type="term" value="C:cytosol"/>
    <property type="evidence" value="ECO:0007669"/>
    <property type="project" value="TreeGrafter"/>
</dbReference>
<keyword evidence="2" id="KW-0418">Kinase</keyword>
<sequence length="55" mass="6462">MLDKKLLEILACPKCKGDLEYKPEENKLICHKCKLAYRIEDDIPIMLIEEAEKIE</sequence>
<dbReference type="HAMAP" id="MF_01187">
    <property type="entry name" value="UPF0434"/>
    <property type="match status" value="1"/>
</dbReference>
<dbReference type="PANTHER" id="PTHR33505:SF4">
    <property type="entry name" value="PROTEIN PREY, MITOCHONDRIAL"/>
    <property type="match status" value="1"/>
</dbReference>
<dbReference type="Gene3D" id="2.20.25.10">
    <property type="match status" value="1"/>
</dbReference>
<proteinExistence type="inferred from homology"/>
<evidence type="ECO:0000313" key="2">
    <source>
        <dbReference type="EMBL" id="OYD14059.1"/>
    </source>
</evidence>
<dbReference type="Proteomes" id="UP000215215">
    <property type="component" value="Unassembled WGS sequence"/>
</dbReference>
<organism evidence="2 3">
    <name type="scientific">candidate division WOR-3 bacterium JGI_Cruoil_03_44_89</name>
    <dbReference type="NCBI Taxonomy" id="1973748"/>
    <lineage>
        <taxon>Bacteria</taxon>
        <taxon>Bacteria division WOR-3</taxon>
    </lineage>
</organism>